<dbReference type="InterPro" id="IPR001460">
    <property type="entry name" value="PCN-bd_Tpept"/>
</dbReference>
<dbReference type="eggNOG" id="COG0768">
    <property type="taxonomic scope" value="Bacteria"/>
</dbReference>
<reference evidence="5 6" key="1">
    <citation type="submission" date="2013-04" db="EMBL/GenBank/DDBJ databases">
        <title>The Genome Sequence of Treponema maltophilum ATCC 51939.</title>
        <authorList>
            <consortium name="The Broad Institute Genomics Platform"/>
            <person name="Earl A."/>
            <person name="Ward D."/>
            <person name="Feldgarden M."/>
            <person name="Gevers D."/>
            <person name="Leonetti C."/>
            <person name="Blanton J.M."/>
            <person name="Dewhirst F.E."/>
            <person name="Izard J."/>
            <person name="Walker B."/>
            <person name="Young S."/>
            <person name="Zeng Q."/>
            <person name="Gargeya S."/>
            <person name="Fitzgerald M."/>
            <person name="Haas B."/>
            <person name="Abouelleil A."/>
            <person name="Allen A.W."/>
            <person name="Alvarado L."/>
            <person name="Arachchi H.M."/>
            <person name="Berlin A.M."/>
            <person name="Chapman S.B."/>
            <person name="Gainer-Dewar J."/>
            <person name="Goldberg J."/>
            <person name="Griggs A."/>
            <person name="Gujja S."/>
            <person name="Hansen M."/>
            <person name="Howarth C."/>
            <person name="Imamovic A."/>
            <person name="Ireland A."/>
            <person name="Larimer J."/>
            <person name="McCowan C."/>
            <person name="Murphy C."/>
            <person name="Pearson M."/>
            <person name="Poon T.W."/>
            <person name="Priest M."/>
            <person name="Roberts A."/>
            <person name="Saif S."/>
            <person name="Shea T."/>
            <person name="Sisk P."/>
            <person name="Sykes S."/>
            <person name="Wortman J."/>
            <person name="Nusbaum C."/>
            <person name="Birren B."/>
        </authorList>
    </citation>
    <scope>NUCLEOTIDE SEQUENCE [LARGE SCALE GENOMIC DNA]</scope>
    <source>
        <strain evidence="5 6">ATCC 51939</strain>
    </source>
</reference>
<evidence type="ECO:0000313" key="6">
    <source>
        <dbReference type="Proteomes" id="UP000014541"/>
    </source>
</evidence>
<dbReference type="SUPFAM" id="SSF56601">
    <property type="entry name" value="beta-lactamase/transpeptidase-like"/>
    <property type="match status" value="1"/>
</dbReference>
<dbReference type="Proteomes" id="UP000014541">
    <property type="component" value="Unassembled WGS sequence"/>
</dbReference>
<keyword evidence="2" id="KW-0378">Hydrolase</keyword>
<protein>
    <recommendedName>
        <fullName evidence="4">PASTA domain-containing protein</fullName>
    </recommendedName>
</protein>
<dbReference type="PROSITE" id="PS51178">
    <property type="entry name" value="PASTA"/>
    <property type="match status" value="1"/>
</dbReference>
<dbReference type="Pfam" id="PF03793">
    <property type="entry name" value="PASTA"/>
    <property type="match status" value="1"/>
</dbReference>
<dbReference type="Pfam" id="PF00905">
    <property type="entry name" value="Transpeptidase"/>
    <property type="match status" value="1"/>
</dbReference>
<sequence length="620" mass="66961">MWNGFFSKTRIVFFILILTAFAAYIGASYVKLAFTPPAEIVAKVEPPRRGSIYDKNGKPLAVQTAFYHIAVTPSAIEDYDYFAQSLAGVTGLSELYIAAALRSASSDFLYLKKKITQEQKDAIEDVVVKKALNGIRFDKIQGRVYPENALASQVIGFMGDAGIGLSGIEYSMQQVLAPKETGKTASGKNVFLTIDANLQYKLEHIARNAMEETQAESFMLLAAESDTGEILSYISLPAADLNSYPSSSVEEQIDRPAVLAYEPGSVFKIFSAASFIDSGKVGKEQVFFCDGKYQISTSSGERVVITCLGRHGPVTVREALQYSCNDGIAQMSEKLNSEDFLRRLRDFGFGERTGAELPSETRGTLKTVSDRYWSLRSKPTISIGQEIAVSALQIVQGATALANGGVPVQLTLVSKITDPNGTEEYRHVPALKKRAVSKDTADYILSCMETTARSGTGTRASLNDVSIGVKTGTAQMLDAKTGKYSTTDFVSNCVAIFPVEKPKIVLYVVITKAKGETLSGRIAAPIIGEAANVIIDYLGLARANAPSFAHSGYITLDAVSVPDIGEKLPDFTGTPKRLLTPLLNKNDVNIIIKGDGWVVSQNPSPGTPVTKGMTIEFTLE</sequence>
<dbReference type="AlphaFoldDB" id="S3KJM7"/>
<dbReference type="Pfam" id="PF03717">
    <property type="entry name" value="PBP_dimer"/>
    <property type="match status" value="1"/>
</dbReference>
<dbReference type="Gene3D" id="3.90.1310.10">
    <property type="entry name" value="Penicillin-binding protein 2a (Domain 2)"/>
    <property type="match status" value="1"/>
</dbReference>
<dbReference type="InterPro" id="IPR050515">
    <property type="entry name" value="Beta-lactam/transpept"/>
</dbReference>
<dbReference type="PANTHER" id="PTHR30627">
    <property type="entry name" value="PEPTIDOGLYCAN D,D-TRANSPEPTIDASE"/>
    <property type="match status" value="1"/>
</dbReference>
<proteinExistence type="predicted"/>
<dbReference type="SUPFAM" id="SSF56519">
    <property type="entry name" value="Penicillin binding protein dimerisation domain"/>
    <property type="match status" value="1"/>
</dbReference>
<dbReference type="CDD" id="cd06575">
    <property type="entry name" value="PASTA_Pbp2x-like_2"/>
    <property type="match status" value="1"/>
</dbReference>
<evidence type="ECO:0000256" key="3">
    <source>
        <dbReference type="ARBA" id="ARBA00023136"/>
    </source>
</evidence>
<keyword evidence="2" id="KW-0645">Protease</keyword>
<dbReference type="Gene3D" id="3.40.710.10">
    <property type="entry name" value="DD-peptidase/beta-lactamase superfamily"/>
    <property type="match status" value="1"/>
</dbReference>
<keyword evidence="6" id="KW-1185">Reference proteome</keyword>
<evidence type="ECO:0000313" key="5">
    <source>
        <dbReference type="EMBL" id="EPF32427.1"/>
    </source>
</evidence>
<dbReference type="EMBL" id="ATFF01000002">
    <property type="protein sequence ID" value="EPF32427.1"/>
    <property type="molecule type" value="Genomic_DNA"/>
</dbReference>
<comment type="caution">
    <text evidence="5">The sequence shown here is derived from an EMBL/GenBank/DDBJ whole genome shotgun (WGS) entry which is preliminary data.</text>
</comment>
<dbReference type="Gene3D" id="3.30.450.330">
    <property type="match status" value="1"/>
</dbReference>
<dbReference type="PANTHER" id="PTHR30627:SF1">
    <property type="entry name" value="PEPTIDOGLYCAN D,D-TRANSPEPTIDASE FTSI"/>
    <property type="match status" value="1"/>
</dbReference>
<dbReference type="OrthoDB" id="9770103at2"/>
<organism evidence="5 6">
    <name type="scientific">Treponema maltophilum ATCC 51939</name>
    <dbReference type="NCBI Taxonomy" id="1125699"/>
    <lineage>
        <taxon>Bacteria</taxon>
        <taxon>Pseudomonadati</taxon>
        <taxon>Spirochaetota</taxon>
        <taxon>Spirochaetia</taxon>
        <taxon>Spirochaetales</taxon>
        <taxon>Treponemataceae</taxon>
        <taxon>Treponema</taxon>
    </lineage>
</organism>
<evidence type="ECO:0000259" key="4">
    <source>
        <dbReference type="PROSITE" id="PS51178"/>
    </source>
</evidence>
<dbReference type="GO" id="GO:0004180">
    <property type="term" value="F:carboxypeptidase activity"/>
    <property type="evidence" value="ECO:0007669"/>
    <property type="project" value="UniProtKB-KW"/>
</dbReference>
<dbReference type="HOGENOM" id="CLU_009289_6_0_12"/>
<gene>
    <name evidence="5" type="ORF">HMPREF9194_00425</name>
</gene>
<evidence type="ECO:0000256" key="2">
    <source>
        <dbReference type="ARBA" id="ARBA00022645"/>
    </source>
</evidence>
<accession>S3KJM7</accession>
<dbReference type="GO" id="GO:0071555">
    <property type="term" value="P:cell wall organization"/>
    <property type="evidence" value="ECO:0007669"/>
    <property type="project" value="TreeGrafter"/>
</dbReference>
<dbReference type="GO" id="GO:0008658">
    <property type="term" value="F:penicillin binding"/>
    <property type="evidence" value="ECO:0007669"/>
    <property type="project" value="InterPro"/>
</dbReference>
<keyword evidence="2" id="KW-0121">Carboxypeptidase</keyword>
<dbReference type="InterPro" id="IPR036138">
    <property type="entry name" value="PBP_dimer_sf"/>
</dbReference>
<dbReference type="PATRIC" id="fig|1125699.3.peg.431"/>
<dbReference type="RefSeq" id="WP_016524724.1">
    <property type="nucleotide sequence ID" value="NZ_KE332518.1"/>
</dbReference>
<dbReference type="InterPro" id="IPR005311">
    <property type="entry name" value="PBP_dimer"/>
</dbReference>
<dbReference type="InterPro" id="IPR012338">
    <property type="entry name" value="Beta-lactam/transpept-like"/>
</dbReference>
<comment type="subcellular location">
    <subcellularLocation>
        <location evidence="1">Membrane</location>
    </subcellularLocation>
</comment>
<dbReference type="STRING" id="1125699.HMPREF9194_00425"/>
<evidence type="ECO:0000256" key="1">
    <source>
        <dbReference type="ARBA" id="ARBA00004370"/>
    </source>
</evidence>
<feature type="domain" description="PASTA" evidence="4">
    <location>
        <begin position="565"/>
        <end position="620"/>
    </location>
</feature>
<dbReference type="InterPro" id="IPR005543">
    <property type="entry name" value="PASTA_dom"/>
</dbReference>
<dbReference type="GO" id="GO:0005886">
    <property type="term" value="C:plasma membrane"/>
    <property type="evidence" value="ECO:0007669"/>
    <property type="project" value="TreeGrafter"/>
</dbReference>
<dbReference type="SMART" id="SM00740">
    <property type="entry name" value="PASTA"/>
    <property type="match status" value="1"/>
</dbReference>
<dbReference type="SUPFAM" id="SSF54184">
    <property type="entry name" value="Penicillin-binding protein 2x (pbp-2x), c-terminal domain"/>
    <property type="match status" value="1"/>
</dbReference>
<name>S3KJM7_TREMA</name>
<keyword evidence="3" id="KW-0472">Membrane</keyword>